<gene>
    <name evidence="1" type="ORF">DCAF_LOCUS17565</name>
</gene>
<evidence type="ECO:0000313" key="1">
    <source>
        <dbReference type="EMBL" id="CAK7343936.1"/>
    </source>
</evidence>
<accession>A0AAV1S319</accession>
<protein>
    <submittedName>
        <fullName evidence="1">Uncharacterized protein</fullName>
    </submittedName>
</protein>
<dbReference type="AlphaFoldDB" id="A0AAV1S319"/>
<name>A0AAV1S319_9ROSI</name>
<sequence length="60" mass="6637">MEDLNCYGNETPPHESIISFGYVSSPFYGAFKATTGEHIYSTNMKNIIETVSENSINETG</sequence>
<dbReference type="EMBL" id="CAWUPB010001160">
    <property type="protein sequence ID" value="CAK7343936.1"/>
    <property type="molecule type" value="Genomic_DNA"/>
</dbReference>
<keyword evidence="2" id="KW-1185">Reference proteome</keyword>
<organism evidence="1 2">
    <name type="scientific">Dovyalis caffra</name>
    <dbReference type="NCBI Taxonomy" id="77055"/>
    <lineage>
        <taxon>Eukaryota</taxon>
        <taxon>Viridiplantae</taxon>
        <taxon>Streptophyta</taxon>
        <taxon>Embryophyta</taxon>
        <taxon>Tracheophyta</taxon>
        <taxon>Spermatophyta</taxon>
        <taxon>Magnoliopsida</taxon>
        <taxon>eudicotyledons</taxon>
        <taxon>Gunneridae</taxon>
        <taxon>Pentapetalae</taxon>
        <taxon>rosids</taxon>
        <taxon>fabids</taxon>
        <taxon>Malpighiales</taxon>
        <taxon>Salicaceae</taxon>
        <taxon>Flacourtieae</taxon>
        <taxon>Dovyalis</taxon>
    </lineage>
</organism>
<reference evidence="1 2" key="1">
    <citation type="submission" date="2024-01" db="EMBL/GenBank/DDBJ databases">
        <authorList>
            <person name="Waweru B."/>
        </authorList>
    </citation>
    <scope>NUCLEOTIDE SEQUENCE [LARGE SCALE GENOMIC DNA]</scope>
</reference>
<comment type="caution">
    <text evidence="1">The sequence shown here is derived from an EMBL/GenBank/DDBJ whole genome shotgun (WGS) entry which is preliminary data.</text>
</comment>
<evidence type="ECO:0000313" key="2">
    <source>
        <dbReference type="Proteomes" id="UP001314170"/>
    </source>
</evidence>
<feature type="non-terminal residue" evidence="1">
    <location>
        <position position="60"/>
    </location>
</feature>
<dbReference type="Proteomes" id="UP001314170">
    <property type="component" value="Unassembled WGS sequence"/>
</dbReference>
<proteinExistence type="predicted"/>